<reference evidence="14 15" key="1">
    <citation type="submission" date="2015-09" db="EMBL/GenBank/DDBJ databases">
        <authorList>
            <consortium name="Swine Surveillance"/>
        </authorList>
    </citation>
    <scope>NUCLEOTIDE SEQUENCE [LARGE SCALE GENOMIC DNA]</scope>
    <source>
        <strain evidence="14 15">CECT 7557</strain>
    </source>
</reference>
<dbReference type="SMART" id="SM00304">
    <property type="entry name" value="HAMP"/>
    <property type="match status" value="1"/>
</dbReference>
<dbReference type="InterPro" id="IPR003661">
    <property type="entry name" value="HisK_dim/P_dom"/>
</dbReference>
<dbReference type="InterPro" id="IPR003660">
    <property type="entry name" value="HAMP_dom"/>
</dbReference>
<keyword evidence="9 11" id="KW-1133">Transmembrane helix</keyword>
<dbReference type="SUPFAM" id="SSF55874">
    <property type="entry name" value="ATPase domain of HSP90 chaperone/DNA topoisomerase II/histidine kinase"/>
    <property type="match status" value="1"/>
</dbReference>
<dbReference type="InterPro" id="IPR033463">
    <property type="entry name" value="sCache_3"/>
</dbReference>
<evidence type="ECO:0000259" key="12">
    <source>
        <dbReference type="PROSITE" id="PS50109"/>
    </source>
</evidence>
<dbReference type="Pfam" id="PF17202">
    <property type="entry name" value="sCache_3_3"/>
    <property type="match status" value="1"/>
</dbReference>
<dbReference type="CDD" id="cd00082">
    <property type="entry name" value="HisKA"/>
    <property type="match status" value="1"/>
</dbReference>
<dbReference type="Gene3D" id="1.10.287.130">
    <property type="match status" value="1"/>
</dbReference>
<evidence type="ECO:0000256" key="10">
    <source>
        <dbReference type="ARBA" id="ARBA00023136"/>
    </source>
</evidence>
<evidence type="ECO:0000256" key="3">
    <source>
        <dbReference type="ARBA" id="ARBA00012438"/>
    </source>
</evidence>
<dbReference type="InterPro" id="IPR004358">
    <property type="entry name" value="Sig_transdc_His_kin-like_C"/>
</dbReference>
<gene>
    <name evidence="14" type="primary">zraS_2</name>
    <name evidence="14" type="ORF">TRM7557_01513</name>
</gene>
<dbReference type="PANTHER" id="PTHR43065:SF22">
    <property type="entry name" value="HISTIDINE KINASE"/>
    <property type="match status" value="1"/>
</dbReference>
<evidence type="ECO:0000256" key="5">
    <source>
        <dbReference type="ARBA" id="ARBA00022553"/>
    </source>
</evidence>
<organism evidence="14 15">
    <name type="scientific">Tritonibacter multivorans</name>
    <dbReference type="NCBI Taxonomy" id="928856"/>
    <lineage>
        <taxon>Bacteria</taxon>
        <taxon>Pseudomonadati</taxon>
        <taxon>Pseudomonadota</taxon>
        <taxon>Alphaproteobacteria</taxon>
        <taxon>Rhodobacterales</taxon>
        <taxon>Paracoccaceae</taxon>
        <taxon>Tritonibacter</taxon>
    </lineage>
</organism>
<sequence>MHSVRLRLLALALLPLSVLMPLLMMLAMARWNSDYDRILIANVESDLRIAEQYLGQLQSNAAQSLQALAASAELKAQLGQTAAIPSEGFDRWLQEERDRLGLDFLQLLTGTDLQKAEAKWPVIAAAASGRMGSAIDIFQASDLTNVAPPLRDRARIELIETEAAAPTDRTVEDRGMVVHSAAPLFLDSDDAVLVGGILLNRNLDFIDTINALVYLDGQAGTSRQGTATLFLEDTRVSTNVRLFEDVRALGTRVSAAVRQAVLGDGQTWLNRAFVVNDWYISGYLPLTDSFGTRVGMLYVGFLEAPYAGAKRAALYTILAAFLLVLAVSAPLFLWLAKGIFAPLEQMTRTMAKVERGDLDARNGNTGSGDEIGQVAAHLDSLLDQVQERDRKLRDYAGELNDRVDQRTSELKAANLKLEETFRQLVMSEKLASIGEITAGVAHEINNPVAVIQGNVDVIRMTLGHEGADPIQTELDLIDNQVMRIGVIVGKLLQFARPSEFGTYAEAVDVAQVLRDCLVLVDHVVSKQAIRVLTQIEPAPQVRIDPGELQQVVINILINASQAMEGKGTLALQVASETREGREGTALRIADTGPGIAPNKLSHVFDPFFTTKQGEGTGLGLSISQNLIQQAGGIITVRNRRARGAEFTIWLPEAADDDYGTLKAGQ</sequence>
<keyword evidence="7 11" id="KW-0812">Transmembrane</keyword>
<dbReference type="SUPFAM" id="SSF47384">
    <property type="entry name" value="Homodimeric domain of signal transducing histidine kinase"/>
    <property type="match status" value="1"/>
</dbReference>
<evidence type="ECO:0000256" key="4">
    <source>
        <dbReference type="ARBA" id="ARBA00022475"/>
    </source>
</evidence>
<dbReference type="InterPro" id="IPR029151">
    <property type="entry name" value="Sensor-like_sf"/>
</dbReference>
<dbReference type="InterPro" id="IPR036097">
    <property type="entry name" value="HisK_dim/P_sf"/>
</dbReference>
<dbReference type="Gene3D" id="3.30.565.10">
    <property type="entry name" value="Histidine kinase-like ATPase, C-terminal domain"/>
    <property type="match status" value="1"/>
</dbReference>
<keyword evidence="8" id="KW-0418">Kinase</keyword>
<dbReference type="EC" id="2.7.13.3" evidence="3"/>
<dbReference type="InterPro" id="IPR003594">
    <property type="entry name" value="HATPase_dom"/>
</dbReference>
<comment type="catalytic activity">
    <reaction evidence="1">
        <text>ATP + protein L-histidine = ADP + protein N-phospho-L-histidine.</text>
        <dbReference type="EC" id="2.7.13.3"/>
    </reaction>
</comment>
<dbReference type="CDD" id="cd06225">
    <property type="entry name" value="HAMP"/>
    <property type="match status" value="1"/>
</dbReference>
<dbReference type="Gene3D" id="6.10.340.10">
    <property type="match status" value="1"/>
</dbReference>
<protein>
    <recommendedName>
        <fullName evidence="3">histidine kinase</fullName>
        <ecNumber evidence="3">2.7.13.3</ecNumber>
    </recommendedName>
</protein>
<keyword evidence="6 14" id="KW-0808">Transferase</keyword>
<dbReference type="GO" id="GO:0005886">
    <property type="term" value="C:plasma membrane"/>
    <property type="evidence" value="ECO:0007669"/>
    <property type="project" value="UniProtKB-SubCell"/>
</dbReference>
<evidence type="ECO:0000256" key="9">
    <source>
        <dbReference type="ARBA" id="ARBA00022989"/>
    </source>
</evidence>
<dbReference type="PANTHER" id="PTHR43065">
    <property type="entry name" value="SENSOR HISTIDINE KINASE"/>
    <property type="match status" value="1"/>
</dbReference>
<evidence type="ECO:0000256" key="7">
    <source>
        <dbReference type="ARBA" id="ARBA00022692"/>
    </source>
</evidence>
<evidence type="ECO:0000256" key="2">
    <source>
        <dbReference type="ARBA" id="ARBA00004651"/>
    </source>
</evidence>
<evidence type="ECO:0000256" key="1">
    <source>
        <dbReference type="ARBA" id="ARBA00000085"/>
    </source>
</evidence>
<keyword evidence="4" id="KW-1003">Cell membrane</keyword>
<keyword evidence="15" id="KW-1185">Reference proteome</keyword>
<dbReference type="SUPFAM" id="SSF103190">
    <property type="entry name" value="Sensory domain-like"/>
    <property type="match status" value="1"/>
</dbReference>
<dbReference type="OrthoDB" id="7568856at2"/>
<accession>A0A0N7LZH9</accession>
<dbReference type="SMART" id="SM00387">
    <property type="entry name" value="HATPase_c"/>
    <property type="match status" value="1"/>
</dbReference>
<dbReference type="SUPFAM" id="SSF158472">
    <property type="entry name" value="HAMP domain-like"/>
    <property type="match status" value="1"/>
</dbReference>
<dbReference type="AlphaFoldDB" id="A0A0N7LZH9"/>
<dbReference type="RefSeq" id="WP_058289604.1">
    <property type="nucleotide sequence ID" value="NZ_CYSD01000021.1"/>
</dbReference>
<evidence type="ECO:0000259" key="13">
    <source>
        <dbReference type="PROSITE" id="PS50885"/>
    </source>
</evidence>
<dbReference type="SMART" id="SM00388">
    <property type="entry name" value="HisKA"/>
    <property type="match status" value="1"/>
</dbReference>
<dbReference type="PROSITE" id="PS50885">
    <property type="entry name" value="HAMP"/>
    <property type="match status" value="1"/>
</dbReference>
<proteinExistence type="predicted"/>
<feature type="domain" description="Histidine kinase" evidence="12">
    <location>
        <begin position="439"/>
        <end position="654"/>
    </location>
</feature>
<dbReference type="InterPro" id="IPR005467">
    <property type="entry name" value="His_kinase_dom"/>
</dbReference>
<dbReference type="InterPro" id="IPR036890">
    <property type="entry name" value="HATPase_C_sf"/>
</dbReference>
<evidence type="ECO:0000256" key="6">
    <source>
        <dbReference type="ARBA" id="ARBA00022679"/>
    </source>
</evidence>
<dbReference type="EMBL" id="CYSD01000021">
    <property type="protein sequence ID" value="CUH77713.1"/>
    <property type="molecule type" value="Genomic_DNA"/>
</dbReference>
<dbReference type="Pfam" id="PF00672">
    <property type="entry name" value="HAMP"/>
    <property type="match status" value="1"/>
</dbReference>
<evidence type="ECO:0000313" key="15">
    <source>
        <dbReference type="Proteomes" id="UP000052022"/>
    </source>
</evidence>
<evidence type="ECO:0000313" key="14">
    <source>
        <dbReference type="EMBL" id="CUH77713.1"/>
    </source>
</evidence>
<feature type="transmembrane region" description="Helical" evidence="11">
    <location>
        <begin position="312"/>
        <end position="336"/>
    </location>
</feature>
<keyword evidence="10 11" id="KW-0472">Membrane</keyword>
<evidence type="ECO:0000256" key="8">
    <source>
        <dbReference type="ARBA" id="ARBA00022777"/>
    </source>
</evidence>
<dbReference type="PRINTS" id="PR00344">
    <property type="entry name" value="BCTRLSENSOR"/>
</dbReference>
<name>A0A0N7LZH9_9RHOB</name>
<dbReference type="PROSITE" id="PS50109">
    <property type="entry name" value="HIS_KIN"/>
    <property type="match status" value="1"/>
</dbReference>
<comment type="subcellular location">
    <subcellularLocation>
        <location evidence="2">Cell membrane</location>
        <topology evidence="2">Multi-pass membrane protein</topology>
    </subcellularLocation>
</comment>
<dbReference type="Pfam" id="PF00512">
    <property type="entry name" value="HisKA"/>
    <property type="match status" value="1"/>
</dbReference>
<dbReference type="GO" id="GO:0000155">
    <property type="term" value="F:phosphorelay sensor kinase activity"/>
    <property type="evidence" value="ECO:0007669"/>
    <property type="project" value="InterPro"/>
</dbReference>
<dbReference type="STRING" id="928856.SAMN04488049_107134"/>
<dbReference type="Proteomes" id="UP000052022">
    <property type="component" value="Unassembled WGS sequence"/>
</dbReference>
<evidence type="ECO:0000256" key="11">
    <source>
        <dbReference type="SAM" id="Phobius"/>
    </source>
</evidence>
<feature type="domain" description="HAMP" evidence="13">
    <location>
        <begin position="337"/>
        <end position="390"/>
    </location>
</feature>
<dbReference type="Pfam" id="PF02518">
    <property type="entry name" value="HATPase_c"/>
    <property type="match status" value="1"/>
</dbReference>
<keyword evidence="5" id="KW-0597">Phosphoprotein</keyword>